<evidence type="ECO:0000256" key="5">
    <source>
        <dbReference type="ARBA" id="ARBA00022801"/>
    </source>
</evidence>
<evidence type="ECO:0000313" key="18">
    <source>
        <dbReference type="Proteomes" id="UP001458946"/>
    </source>
</evidence>
<feature type="binding site" evidence="9">
    <location>
        <begin position="379"/>
        <end position="386"/>
    </location>
    <ligand>
        <name>ATP</name>
        <dbReference type="ChEBI" id="CHEBI:30616"/>
    </ligand>
</feature>
<dbReference type="EMBL" id="BAABRN010000082">
    <property type="protein sequence ID" value="GAA5504038.1"/>
    <property type="molecule type" value="Genomic_DNA"/>
</dbReference>
<dbReference type="Proteomes" id="UP001458946">
    <property type="component" value="Unassembled WGS sequence"/>
</dbReference>
<evidence type="ECO:0000256" key="13">
    <source>
        <dbReference type="SAM" id="Coils"/>
    </source>
</evidence>
<evidence type="ECO:0000256" key="14">
    <source>
        <dbReference type="SAM" id="MobiDB-lite"/>
    </source>
</evidence>
<keyword evidence="18" id="KW-1185">Reference proteome</keyword>
<evidence type="ECO:0000259" key="16">
    <source>
        <dbReference type="PROSITE" id="PS51787"/>
    </source>
</evidence>
<keyword evidence="3 9" id="KW-0645">Protease</keyword>
<dbReference type="InterPro" id="IPR054594">
    <property type="entry name" value="Lon_lid"/>
</dbReference>
<dbReference type="InterPro" id="IPR004815">
    <property type="entry name" value="Lon_bac/euk-typ"/>
</dbReference>
<keyword evidence="7 9" id="KW-0067">ATP-binding</keyword>
<feature type="domain" description="Lon N-terminal" evidence="16">
    <location>
        <begin position="5"/>
        <end position="201"/>
    </location>
</feature>
<dbReference type="EC" id="3.4.21.53" evidence="9 10"/>
<dbReference type="InterPro" id="IPR027417">
    <property type="entry name" value="P-loop_NTPase"/>
</dbReference>
<evidence type="ECO:0000256" key="8">
    <source>
        <dbReference type="ARBA" id="ARBA00023016"/>
    </source>
</evidence>
<dbReference type="InterPro" id="IPR003593">
    <property type="entry name" value="AAA+_ATPase"/>
</dbReference>
<dbReference type="InterPro" id="IPR027065">
    <property type="entry name" value="Lon_Prtase"/>
</dbReference>
<dbReference type="InterPro" id="IPR003959">
    <property type="entry name" value="ATPase_AAA_core"/>
</dbReference>
<evidence type="ECO:0000256" key="9">
    <source>
        <dbReference type="HAMAP-Rule" id="MF_01973"/>
    </source>
</evidence>
<dbReference type="PRINTS" id="PR00830">
    <property type="entry name" value="ENDOLAPTASE"/>
</dbReference>
<comment type="function">
    <text evidence="9">ATP-dependent serine protease that mediates the selective degradation of mutant and abnormal proteins as well as certain short-lived regulatory proteins. Required for cellular homeostasis and for survival from DNA damage and developmental changes induced by stress. Degrades polypeptides processively to yield small peptide fragments that are 5 to 10 amino acids long. Binds to DNA in a double-stranded, site-specific manner.</text>
</comment>
<dbReference type="SMART" id="SM00464">
    <property type="entry name" value="LON"/>
    <property type="match status" value="1"/>
</dbReference>
<evidence type="ECO:0000256" key="11">
    <source>
        <dbReference type="PROSITE-ProRule" id="PRU01122"/>
    </source>
</evidence>
<comment type="subunit">
    <text evidence="9 10">Homohexamer. Organized in a ring with a central cavity.</text>
</comment>
<dbReference type="Gene3D" id="3.30.230.10">
    <property type="match status" value="1"/>
</dbReference>
<dbReference type="InterPro" id="IPR014721">
    <property type="entry name" value="Ribsml_uS5_D2-typ_fold_subgr"/>
</dbReference>
<evidence type="ECO:0000256" key="3">
    <source>
        <dbReference type="ARBA" id="ARBA00022670"/>
    </source>
</evidence>
<dbReference type="SUPFAM" id="SSF52540">
    <property type="entry name" value="P-loop containing nucleoside triphosphate hydrolases"/>
    <property type="match status" value="1"/>
</dbReference>
<feature type="region of interest" description="Disordered" evidence="14">
    <location>
        <begin position="798"/>
        <end position="818"/>
    </location>
</feature>
<dbReference type="InterPro" id="IPR008269">
    <property type="entry name" value="Lon_proteolytic"/>
</dbReference>
<dbReference type="GO" id="GO:0006508">
    <property type="term" value="P:proteolysis"/>
    <property type="evidence" value="ECO:0007669"/>
    <property type="project" value="UniProtKB-KW"/>
</dbReference>
<dbReference type="InterPro" id="IPR003111">
    <property type="entry name" value="Lon_prtase_N"/>
</dbReference>
<evidence type="ECO:0000256" key="4">
    <source>
        <dbReference type="ARBA" id="ARBA00022741"/>
    </source>
</evidence>
<dbReference type="GO" id="GO:0008233">
    <property type="term" value="F:peptidase activity"/>
    <property type="evidence" value="ECO:0007669"/>
    <property type="project" value="UniProtKB-KW"/>
</dbReference>
<feature type="coiled-coil region" evidence="13">
    <location>
        <begin position="126"/>
        <end position="153"/>
    </location>
</feature>
<organism evidence="17 18">
    <name type="scientific">Deinococcus xinjiangensis</name>
    <dbReference type="NCBI Taxonomy" id="457454"/>
    <lineage>
        <taxon>Bacteria</taxon>
        <taxon>Thermotogati</taxon>
        <taxon>Deinococcota</taxon>
        <taxon>Deinococci</taxon>
        <taxon>Deinococcales</taxon>
        <taxon>Deinococcaceae</taxon>
        <taxon>Deinococcus</taxon>
    </lineage>
</organism>
<evidence type="ECO:0000256" key="12">
    <source>
        <dbReference type="RuleBase" id="RU000591"/>
    </source>
</evidence>
<feature type="active site" evidence="9 11">
    <location>
        <position position="702"/>
    </location>
</feature>
<dbReference type="InterPro" id="IPR015947">
    <property type="entry name" value="PUA-like_sf"/>
</dbReference>
<dbReference type="InterPro" id="IPR027543">
    <property type="entry name" value="Lon_bac"/>
</dbReference>
<keyword evidence="6 9" id="KW-0720">Serine protease</keyword>
<dbReference type="HAMAP" id="MF_01973">
    <property type="entry name" value="lon_bact"/>
    <property type="match status" value="1"/>
</dbReference>
<dbReference type="SUPFAM" id="SSF54211">
    <property type="entry name" value="Ribosomal protein S5 domain 2-like"/>
    <property type="match status" value="1"/>
</dbReference>
<gene>
    <name evidence="9 17" type="primary">lon</name>
    <name evidence="17" type="ORF">Dxin01_03806</name>
</gene>
<dbReference type="CDD" id="cd19500">
    <property type="entry name" value="RecA-like_Lon"/>
    <property type="match status" value="1"/>
</dbReference>
<keyword evidence="4 9" id="KW-0547">Nucleotide-binding</keyword>
<dbReference type="SUPFAM" id="SSF88697">
    <property type="entry name" value="PUA domain-like"/>
    <property type="match status" value="1"/>
</dbReference>
<comment type="caution">
    <text evidence="17">The sequence shown here is derived from an EMBL/GenBank/DDBJ whole genome shotgun (WGS) entry which is preliminary data.</text>
</comment>
<feature type="active site" evidence="9 11">
    <location>
        <position position="745"/>
    </location>
</feature>
<dbReference type="PROSITE" id="PS01046">
    <property type="entry name" value="LON_SER"/>
    <property type="match status" value="1"/>
</dbReference>
<evidence type="ECO:0000313" key="17">
    <source>
        <dbReference type="EMBL" id="GAA5504038.1"/>
    </source>
</evidence>
<dbReference type="PIRSF" id="PIRSF001174">
    <property type="entry name" value="Lon_proteas"/>
    <property type="match status" value="1"/>
</dbReference>
<comment type="catalytic activity">
    <reaction evidence="9 10 11">
        <text>Hydrolysis of proteins in presence of ATP.</text>
        <dbReference type="EC" id="3.4.21.53"/>
    </reaction>
</comment>
<dbReference type="PANTHER" id="PTHR10046">
    <property type="entry name" value="ATP DEPENDENT LON PROTEASE FAMILY MEMBER"/>
    <property type="match status" value="1"/>
</dbReference>
<dbReference type="Gene3D" id="3.40.50.300">
    <property type="entry name" value="P-loop containing nucleotide triphosphate hydrolases"/>
    <property type="match status" value="1"/>
</dbReference>
<dbReference type="NCBIfam" id="TIGR00763">
    <property type="entry name" value="lon"/>
    <property type="match status" value="1"/>
</dbReference>
<evidence type="ECO:0000256" key="6">
    <source>
        <dbReference type="ARBA" id="ARBA00022825"/>
    </source>
</evidence>
<accession>A0ABP9VKW0</accession>
<evidence type="ECO:0000256" key="7">
    <source>
        <dbReference type="ARBA" id="ARBA00022840"/>
    </source>
</evidence>
<dbReference type="RefSeq" id="WP_353544003.1">
    <property type="nucleotide sequence ID" value="NZ_BAABRN010000082.1"/>
</dbReference>
<reference evidence="17 18" key="1">
    <citation type="submission" date="2024-02" db="EMBL/GenBank/DDBJ databases">
        <title>Deinococcus xinjiangensis NBRC 107630.</title>
        <authorList>
            <person name="Ichikawa N."/>
            <person name="Katano-Makiyama Y."/>
            <person name="Hidaka K."/>
        </authorList>
    </citation>
    <scope>NUCLEOTIDE SEQUENCE [LARGE SCALE GENOMIC DNA]</scope>
    <source>
        <strain evidence="17 18">NBRC 107630</strain>
    </source>
</reference>
<evidence type="ECO:0000256" key="2">
    <source>
        <dbReference type="ARBA" id="ARBA00022490"/>
    </source>
</evidence>
<evidence type="ECO:0000256" key="1">
    <source>
        <dbReference type="ARBA" id="ARBA00004496"/>
    </source>
</evidence>
<evidence type="ECO:0000256" key="10">
    <source>
        <dbReference type="PIRNR" id="PIRNR001174"/>
    </source>
</evidence>
<keyword evidence="5 9" id="KW-0378">Hydrolase</keyword>
<proteinExistence type="evidence at transcript level"/>
<feature type="region of interest" description="Disordered" evidence="14">
    <location>
        <begin position="342"/>
        <end position="366"/>
    </location>
</feature>
<comment type="subcellular location">
    <subcellularLocation>
        <location evidence="1 9 10">Cytoplasm</location>
    </subcellularLocation>
</comment>
<dbReference type="SMART" id="SM00382">
    <property type="entry name" value="AAA"/>
    <property type="match status" value="1"/>
</dbReference>
<dbReference type="Pfam" id="PF05362">
    <property type="entry name" value="Lon_C"/>
    <property type="match status" value="1"/>
</dbReference>
<dbReference type="Gene3D" id="1.10.8.60">
    <property type="match status" value="1"/>
</dbReference>
<feature type="compositionally biased region" description="Polar residues" evidence="14">
    <location>
        <begin position="807"/>
        <end position="818"/>
    </location>
</feature>
<dbReference type="Pfam" id="PF02190">
    <property type="entry name" value="LON_substr_bdg"/>
    <property type="match status" value="1"/>
</dbReference>
<keyword evidence="2 9" id="KW-0963">Cytoplasm</keyword>
<dbReference type="InterPro" id="IPR046336">
    <property type="entry name" value="Lon_prtase_N_sf"/>
</dbReference>
<dbReference type="PROSITE" id="PS51787">
    <property type="entry name" value="LON_N"/>
    <property type="match status" value="1"/>
</dbReference>
<keyword evidence="8 9" id="KW-0346">Stress response</keyword>
<comment type="similarity">
    <text evidence="9 10 11 12">Belongs to the peptidase S16 family.</text>
</comment>
<name>A0ABP9VKW0_9DEIO</name>
<evidence type="ECO:0000259" key="15">
    <source>
        <dbReference type="PROSITE" id="PS51786"/>
    </source>
</evidence>
<dbReference type="Gene3D" id="1.20.5.5270">
    <property type="match status" value="1"/>
</dbReference>
<dbReference type="InterPro" id="IPR008268">
    <property type="entry name" value="Peptidase_S16_AS"/>
</dbReference>
<feature type="domain" description="Lon proteolytic" evidence="15">
    <location>
        <begin position="615"/>
        <end position="796"/>
    </location>
</feature>
<dbReference type="Pfam" id="PF22667">
    <property type="entry name" value="Lon_lid"/>
    <property type="match status" value="1"/>
</dbReference>
<comment type="induction">
    <text evidence="9">By heat shock.</text>
</comment>
<dbReference type="InterPro" id="IPR020568">
    <property type="entry name" value="Ribosomal_Su5_D2-typ_SF"/>
</dbReference>
<keyword evidence="13" id="KW-0175">Coiled coil</keyword>
<protein>
    <recommendedName>
        <fullName evidence="9 10">Lon protease</fullName>
        <ecNumber evidence="9 10">3.4.21.53</ecNumber>
    </recommendedName>
    <alternativeName>
        <fullName evidence="9">ATP-dependent protease La</fullName>
    </alternativeName>
</protein>
<dbReference type="Gene3D" id="2.30.130.40">
    <property type="entry name" value="LON domain-like"/>
    <property type="match status" value="1"/>
</dbReference>
<dbReference type="Gene3D" id="1.20.58.1480">
    <property type="match status" value="1"/>
</dbReference>
<sequence length="818" mass="90552">MIWELPVVALRNMVILPGVTVNIDVGRPKSKRAVDEAQAADRRVLLLTQRDARTDDPTLGELYDMGVLAVVKQVVRMPDNTYQVLVEAQERAAVQNEVPSAYLRVRAETQPAEPSAEPSREVTVLAGEVKSAFEEYQRQNKNLRLDNYQLENLKGLSDAGALADQVAHHATWTPEEKQEVLSATGLRERLEAVLKLLTRDTERFNMDKKIAGRVKEQMDANQREYYLREQMKAIGKELGGGEDGPAEVESLREKIEAAGMPESVKDKALKELQRLERTPGGSPESTVVRNYIDWLIDVPWSKRDDETLDINRTRDILDADHYALGDVKDRILEFLAVRQLTHKPEEKPAEGETEAPKERTAEERTDDAELRAPILCLVGPPGVGKTSLGKSIARSLNRKFVRMALGGVRDEAEIRGHRRTYIGSMPGRIVQAMKTAGVTNPIILLDEIDKMSSDWRGDPSSAMLEVLDPEQNHTFQDHYLEVPYDLSQVMFITTANSLQTIPRPLLDRMEVINIPGYTQQEKVEIAKRYRVPRQIKSHGLIDKLEISDAALNRIVEEYTAESGVRNLDRQISKLSRKAARELLEKPWDGVRNIDAPQIPDFLGVPMHRPDKMEKEPQIGVAQGLAWTSVGGTMLLVEALATPGSGKISMTGSLGDVMKESVGAAVAYLRAHAKEYGADPDFHKNLDVHVHFPDGATPKDGPSAGITIATAVISAITGRPVRLDVAMTGEISLRGRVLPIGGVKEKLLAAHQGGIREVIIPADNEAHLQEVPESIRGDLKVHAVERVGQVLDLLLLPKPAEEQPTIPPTQGQNMTRPGA</sequence>
<dbReference type="Pfam" id="PF00004">
    <property type="entry name" value="AAA"/>
    <property type="match status" value="1"/>
</dbReference>
<dbReference type="PROSITE" id="PS51786">
    <property type="entry name" value="LON_PROTEOLYTIC"/>
    <property type="match status" value="1"/>
</dbReference>